<comment type="caution">
    <text evidence="2">The sequence shown here is derived from an EMBL/GenBank/DDBJ whole genome shotgun (WGS) entry which is preliminary data.</text>
</comment>
<dbReference type="Pfam" id="PF13193">
    <property type="entry name" value="AMP-binding_C"/>
    <property type="match status" value="1"/>
</dbReference>
<dbReference type="GO" id="GO:0043041">
    <property type="term" value="P:amino acid activation for nonribosomal peptide biosynthetic process"/>
    <property type="evidence" value="ECO:0007669"/>
    <property type="project" value="TreeGrafter"/>
</dbReference>
<dbReference type="PANTHER" id="PTHR45527:SF1">
    <property type="entry name" value="FATTY ACID SYNTHASE"/>
    <property type="match status" value="1"/>
</dbReference>
<gene>
    <name evidence="2" type="ORF">BZL30_6362</name>
</gene>
<proteinExistence type="predicted"/>
<feature type="domain" description="AMP-binding enzyme C-terminal" evidence="1">
    <location>
        <begin position="21"/>
        <end position="94"/>
    </location>
</feature>
<dbReference type="SUPFAM" id="SSF56801">
    <property type="entry name" value="Acetyl-CoA synthetase-like"/>
    <property type="match status" value="1"/>
</dbReference>
<accession>A0A1V3WTN3</accession>
<evidence type="ECO:0000313" key="2">
    <source>
        <dbReference type="EMBL" id="OOK70277.1"/>
    </source>
</evidence>
<evidence type="ECO:0000313" key="3">
    <source>
        <dbReference type="Proteomes" id="UP000189229"/>
    </source>
</evidence>
<dbReference type="GO" id="GO:0005737">
    <property type="term" value="C:cytoplasm"/>
    <property type="evidence" value="ECO:0007669"/>
    <property type="project" value="TreeGrafter"/>
</dbReference>
<dbReference type="PANTHER" id="PTHR45527">
    <property type="entry name" value="NONRIBOSOMAL PEPTIDE SYNTHETASE"/>
    <property type="match status" value="1"/>
</dbReference>
<evidence type="ECO:0000259" key="1">
    <source>
        <dbReference type="Pfam" id="PF13193"/>
    </source>
</evidence>
<dbReference type="InterPro" id="IPR045851">
    <property type="entry name" value="AMP-bd_C_sf"/>
</dbReference>
<dbReference type="GO" id="GO:0044550">
    <property type="term" value="P:secondary metabolite biosynthetic process"/>
    <property type="evidence" value="ECO:0007669"/>
    <property type="project" value="TreeGrafter"/>
</dbReference>
<organism evidence="2 3">
    <name type="scientific">Mycobacterium kansasii</name>
    <dbReference type="NCBI Taxonomy" id="1768"/>
    <lineage>
        <taxon>Bacteria</taxon>
        <taxon>Bacillati</taxon>
        <taxon>Actinomycetota</taxon>
        <taxon>Actinomycetes</taxon>
        <taxon>Mycobacteriales</taxon>
        <taxon>Mycobacteriaceae</taxon>
        <taxon>Mycobacterium</taxon>
    </lineage>
</organism>
<dbReference type="Proteomes" id="UP000189229">
    <property type="component" value="Unassembled WGS sequence"/>
</dbReference>
<dbReference type="Gene3D" id="3.30.300.30">
    <property type="match status" value="1"/>
</dbReference>
<name>A0A1V3WTN3_MYCKA</name>
<protein>
    <submittedName>
        <fullName evidence="2">AMP-binding enzyme family protein</fullName>
    </submittedName>
</protein>
<dbReference type="AlphaFoldDB" id="A0A1V3WTN3"/>
<dbReference type="InterPro" id="IPR025110">
    <property type="entry name" value="AMP-bd_C"/>
</dbReference>
<dbReference type="GO" id="GO:0031177">
    <property type="term" value="F:phosphopantetheine binding"/>
    <property type="evidence" value="ECO:0007669"/>
    <property type="project" value="TreeGrafter"/>
</dbReference>
<sequence length="151" mass="16651">MFVGRADRQVKVRGFRIEPAEVERQLAAHPAIRQVRVCTRRHPDGRHELLAYLVLAANLTFDAYHRHLADTVAPYMRPQHTYVVDALPHTANGKVDEAALLNCAVAPWRRPGPSSATPVPPCASYSSWRAASLAWRISPRATDSSPAAAIP</sequence>
<reference evidence="2 3" key="1">
    <citation type="submission" date="2017-02" db="EMBL/GenBank/DDBJ databases">
        <title>Complete genome sequences of Mycobacterium kansasii strains isolated from rhesus macaques.</title>
        <authorList>
            <person name="Panda A."/>
            <person name="Nagaraj S."/>
            <person name="Zhao X."/>
            <person name="Tettelin H."/>
            <person name="Detolla L.J."/>
        </authorList>
    </citation>
    <scope>NUCLEOTIDE SEQUENCE [LARGE SCALE GENOMIC DNA]</scope>
    <source>
        <strain evidence="2 3">11-3813</strain>
    </source>
</reference>
<dbReference type="EMBL" id="MVBM01000006">
    <property type="protein sequence ID" value="OOK70277.1"/>
    <property type="molecule type" value="Genomic_DNA"/>
</dbReference>